<proteinExistence type="predicted"/>
<comment type="caution">
    <text evidence="2">The sequence shown here is derived from an EMBL/GenBank/DDBJ whole genome shotgun (WGS) entry which is preliminary data.</text>
</comment>
<reference evidence="2" key="2">
    <citation type="submission" date="2020-08" db="EMBL/GenBank/DDBJ databases">
        <title>Plant Genome Project.</title>
        <authorList>
            <person name="Zhang R.-G."/>
        </authorList>
    </citation>
    <scope>NUCLEOTIDE SEQUENCE</scope>
    <source>
        <strain evidence="2">Huo1</strain>
        <tissue evidence="2">Leaf</tissue>
    </source>
</reference>
<keyword evidence="3" id="KW-1185">Reference proteome</keyword>
<sequence>MVEEVVEELCSKEEEAEEDVPNPITKTLSSVTNAINLGTINISVHYDLGWRASMKFRIRSLQGYLKMNLRATRPNKMFVVSLISRYISKPTELHLMAAKRILRYIQRTTEFGILYRKGGIRIVAWSSRKQPIVILSTTEAEFVAAAACSCQAMWMKRILKELGYEGSEGTTIFYDNCSMIKQSKNPVMHCRSKHINVRFHFLRELSREGVVQLKHCGTQEHMAEVLTKPLKLVRDQLGFAIEDDDGGRKTTRGSTAKRGLASWERADCRESEGLRKRRETKREAAA</sequence>
<dbReference type="AlphaFoldDB" id="A0A8X8Y4P3"/>
<dbReference type="PANTHER" id="PTHR11439">
    <property type="entry name" value="GAG-POL-RELATED RETROTRANSPOSON"/>
    <property type="match status" value="1"/>
</dbReference>
<gene>
    <name evidence="2" type="ORF">SASPL_115179</name>
</gene>
<dbReference type="CDD" id="cd09272">
    <property type="entry name" value="RNase_HI_RT_Ty1"/>
    <property type="match status" value="1"/>
</dbReference>
<name>A0A8X8Y4P3_SALSN</name>
<dbReference type="Proteomes" id="UP000298416">
    <property type="component" value="Unassembled WGS sequence"/>
</dbReference>
<feature type="region of interest" description="Disordered" evidence="1">
    <location>
        <begin position="244"/>
        <end position="263"/>
    </location>
</feature>
<evidence type="ECO:0000256" key="1">
    <source>
        <dbReference type="SAM" id="MobiDB-lite"/>
    </source>
</evidence>
<protein>
    <recommendedName>
        <fullName evidence="4">Retrovirus-related Pol polyprotein from transposon TNT 1-94</fullName>
    </recommendedName>
</protein>
<reference evidence="2" key="1">
    <citation type="submission" date="2018-01" db="EMBL/GenBank/DDBJ databases">
        <authorList>
            <person name="Mao J.F."/>
        </authorList>
    </citation>
    <scope>NUCLEOTIDE SEQUENCE</scope>
    <source>
        <strain evidence="2">Huo1</strain>
        <tissue evidence="2">Leaf</tissue>
    </source>
</reference>
<dbReference type="EMBL" id="PNBA02000005">
    <property type="protein sequence ID" value="KAG6424759.1"/>
    <property type="molecule type" value="Genomic_DNA"/>
</dbReference>
<evidence type="ECO:0000313" key="2">
    <source>
        <dbReference type="EMBL" id="KAG6424759.1"/>
    </source>
</evidence>
<accession>A0A8X8Y4P3</accession>
<dbReference type="PANTHER" id="PTHR11439:SF517">
    <property type="entry name" value="CYSTEINE-RICH RLK (RECEPTOR-LIKE PROTEIN KINASE) 8"/>
    <property type="match status" value="1"/>
</dbReference>
<organism evidence="2">
    <name type="scientific">Salvia splendens</name>
    <name type="common">Scarlet sage</name>
    <dbReference type="NCBI Taxonomy" id="180675"/>
    <lineage>
        <taxon>Eukaryota</taxon>
        <taxon>Viridiplantae</taxon>
        <taxon>Streptophyta</taxon>
        <taxon>Embryophyta</taxon>
        <taxon>Tracheophyta</taxon>
        <taxon>Spermatophyta</taxon>
        <taxon>Magnoliopsida</taxon>
        <taxon>eudicotyledons</taxon>
        <taxon>Gunneridae</taxon>
        <taxon>Pentapetalae</taxon>
        <taxon>asterids</taxon>
        <taxon>lamiids</taxon>
        <taxon>Lamiales</taxon>
        <taxon>Lamiaceae</taxon>
        <taxon>Nepetoideae</taxon>
        <taxon>Mentheae</taxon>
        <taxon>Salviinae</taxon>
        <taxon>Salvia</taxon>
        <taxon>Salvia subgen. Calosphace</taxon>
        <taxon>core Calosphace</taxon>
    </lineage>
</organism>
<evidence type="ECO:0000313" key="3">
    <source>
        <dbReference type="Proteomes" id="UP000298416"/>
    </source>
</evidence>
<evidence type="ECO:0008006" key="4">
    <source>
        <dbReference type="Google" id="ProtNLM"/>
    </source>
</evidence>